<dbReference type="STRING" id="631362.Thi970DRAFT_01123"/>
<evidence type="ECO:0000313" key="3">
    <source>
        <dbReference type="Proteomes" id="UP000002964"/>
    </source>
</evidence>
<gene>
    <name evidence="2" type="ORF">Thi970DRAFT_01123</name>
</gene>
<proteinExistence type="predicted"/>
<keyword evidence="1 2" id="KW-0808">Transferase</keyword>
<evidence type="ECO:0000313" key="2">
    <source>
        <dbReference type="EMBL" id="EIC23455.1"/>
    </source>
</evidence>
<dbReference type="eggNOG" id="COG0457">
    <property type="taxonomic scope" value="Bacteria"/>
</dbReference>
<organism evidence="2 3">
    <name type="scientific">Thiorhodovibrio frisius</name>
    <dbReference type="NCBI Taxonomy" id="631362"/>
    <lineage>
        <taxon>Bacteria</taxon>
        <taxon>Pseudomonadati</taxon>
        <taxon>Pseudomonadota</taxon>
        <taxon>Gammaproteobacteria</taxon>
        <taxon>Chromatiales</taxon>
        <taxon>Chromatiaceae</taxon>
        <taxon>Thiorhodovibrio</taxon>
    </lineage>
</organism>
<evidence type="ECO:0000256" key="1">
    <source>
        <dbReference type="ARBA" id="ARBA00022679"/>
    </source>
</evidence>
<reference evidence="2 3" key="2">
    <citation type="submission" date="2011-11" db="EMBL/GenBank/DDBJ databases">
        <authorList>
            <consortium name="US DOE Joint Genome Institute"/>
            <person name="Lucas S."/>
            <person name="Han J."/>
            <person name="Lapidus A."/>
            <person name="Cheng J.-F."/>
            <person name="Goodwin L."/>
            <person name="Pitluck S."/>
            <person name="Peters L."/>
            <person name="Ovchinnikova G."/>
            <person name="Zhang X."/>
            <person name="Detter J.C."/>
            <person name="Han C."/>
            <person name="Tapia R."/>
            <person name="Land M."/>
            <person name="Hauser L."/>
            <person name="Kyrpides N."/>
            <person name="Ivanova N."/>
            <person name="Pagani I."/>
            <person name="Vogl K."/>
            <person name="Liu Z."/>
            <person name="Overmann J."/>
            <person name="Frigaard N.-U."/>
            <person name="Bryant D."/>
            <person name="Woyke T."/>
        </authorList>
    </citation>
    <scope>NUCLEOTIDE SEQUENCE [LARGE SCALE GENOMIC DNA]</scope>
    <source>
        <strain evidence="2 3">970</strain>
    </source>
</reference>
<dbReference type="Pfam" id="PF13469">
    <property type="entry name" value="Sulfotransfer_3"/>
    <property type="match status" value="1"/>
</dbReference>
<reference evidence="3" key="1">
    <citation type="submission" date="2011-06" db="EMBL/GenBank/DDBJ databases">
        <authorList>
            <consortium name="US DOE Joint Genome Institute (JGI-PGF)"/>
            <person name="Lucas S."/>
            <person name="Han J."/>
            <person name="Lapidus A."/>
            <person name="Cheng J.-F."/>
            <person name="Goodwin L."/>
            <person name="Pitluck S."/>
            <person name="Peters L."/>
            <person name="Land M.L."/>
            <person name="Hauser L."/>
            <person name="Vogl K."/>
            <person name="Liu Z."/>
            <person name="Overmann J."/>
            <person name="Frigaard N.-U."/>
            <person name="Bryant D.A."/>
            <person name="Woyke T.J."/>
        </authorList>
    </citation>
    <scope>NUCLEOTIDE SEQUENCE [LARGE SCALE GENOMIC DNA]</scope>
    <source>
        <strain evidence="3">970</strain>
    </source>
</reference>
<dbReference type="GO" id="GO:0008476">
    <property type="term" value="F:protein-tyrosine sulfotransferase activity"/>
    <property type="evidence" value="ECO:0007669"/>
    <property type="project" value="InterPro"/>
</dbReference>
<name>H8YYC9_9GAMM</name>
<dbReference type="InterPro" id="IPR026634">
    <property type="entry name" value="TPST-like"/>
</dbReference>
<dbReference type="EMBL" id="JH603168">
    <property type="protein sequence ID" value="EIC23455.1"/>
    <property type="molecule type" value="Genomic_DNA"/>
</dbReference>
<dbReference type="SUPFAM" id="SSF52540">
    <property type="entry name" value="P-loop containing nucleoside triphosphate hydrolases"/>
    <property type="match status" value="1"/>
</dbReference>
<accession>H8YYC9</accession>
<dbReference type="RefSeq" id="WP_009147538.1">
    <property type="nucleotide sequence ID" value="NZ_CP121471.1"/>
</dbReference>
<keyword evidence="3" id="KW-1185">Reference proteome</keyword>
<sequence length="323" mass="37486">MTKPVFIFSLPRSGSTLAQRILTRSSAVASASEPWLLLPFLYTLRERGQFSEYWHGRTVEAVQDFCEILPGGEAAYRVELAGFVRRLYGRAAGKEAIYFLDKTPRYHLVAEEIVEMFADGKFIFLWRHPLAVAASIMETWGGGRWKLHAYKIDLYTGLENLVDCYELHANRALSIRYEDMVSEPEATFRSIMEYLELPFEEEMVDSFPEVKLSGRMGDPTGTRQYFALSDEPLSKWKKGFCNPVRKQWARSYLRWLGTERLSTMGYDHDSIMAELDAIPQQMKNLGWDVLLRTYGIVYCLFEPAIVAYKLRTAKRWFRVHSHR</sequence>
<dbReference type="Gene3D" id="3.40.50.300">
    <property type="entry name" value="P-loop containing nucleotide triphosphate hydrolases"/>
    <property type="match status" value="1"/>
</dbReference>
<protein>
    <submittedName>
        <fullName evidence="2">Sulfotransferase family protein</fullName>
    </submittedName>
</protein>
<dbReference type="Proteomes" id="UP000002964">
    <property type="component" value="Unassembled WGS sequence"/>
</dbReference>
<dbReference type="InterPro" id="IPR027417">
    <property type="entry name" value="P-loop_NTPase"/>
</dbReference>
<dbReference type="PANTHER" id="PTHR12788">
    <property type="entry name" value="PROTEIN-TYROSINE SULFOTRANSFERASE 2"/>
    <property type="match status" value="1"/>
</dbReference>
<dbReference type="AlphaFoldDB" id="H8YYC9"/>
<dbReference type="PANTHER" id="PTHR12788:SF10">
    <property type="entry name" value="PROTEIN-TYROSINE SULFOTRANSFERASE"/>
    <property type="match status" value="1"/>
</dbReference>
<dbReference type="HOGENOM" id="CLU_862638_0_0_6"/>